<reference evidence="10 11" key="2">
    <citation type="submission" date="2018-11" db="EMBL/GenBank/DDBJ databases">
        <authorList>
            <consortium name="Pathogen Informatics"/>
        </authorList>
    </citation>
    <scope>NUCLEOTIDE SEQUENCE [LARGE SCALE GENOMIC DNA]</scope>
</reference>
<dbReference type="PANTHER" id="PTHR15749:SF4">
    <property type="entry name" value="FANCONI-ASSOCIATED NUCLEASE 1"/>
    <property type="match status" value="1"/>
</dbReference>
<evidence type="ECO:0000256" key="5">
    <source>
        <dbReference type="ARBA" id="ARBA00022801"/>
    </source>
</evidence>
<name>A0A183CUW9_9BILA</name>
<comment type="similarity">
    <text evidence="2 8">Belongs to the FAN1 family.</text>
</comment>
<evidence type="ECO:0000259" key="9">
    <source>
        <dbReference type="SMART" id="SM00990"/>
    </source>
</evidence>
<keyword evidence="3 8" id="KW-0540">Nuclease</keyword>
<keyword evidence="8" id="KW-0234">DNA repair</keyword>
<protein>
    <recommendedName>
        <fullName evidence="8">Fanconi-associated nuclease</fullName>
        <ecNumber evidence="8">3.1.4.1</ecNumber>
    </recommendedName>
</protein>
<comment type="subcellular location">
    <subcellularLocation>
        <location evidence="8">Nucleus</location>
    </subcellularLocation>
</comment>
<dbReference type="GO" id="GO:0005634">
    <property type="term" value="C:nucleus"/>
    <property type="evidence" value="ECO:0007669"/>
    <property type="project" value="UniProtKB-SubCell"/>
</dbReference>
<dbReference type="InterPro" id="IPR033315">
    <property type="entry name" value="Fan1-like"/>
</dbReference>
<evidence type="ECO:0000256" key="3">
    <source>
        <dbReference type="ARBA" id="ARBA00022722"/>
    </source>
</evidence>
<dbReference type="GO" id="GO:0004528">
    <property type="term" value="F:phosphodiesterase I activity"/>
    <property type="evidence" value="ECO:0007669"/>
    <property type="project" value="UniProtKB-EC"/>
</dbReference>
<evidence type="ECO:0000256" key="8">
    <source>
        <dbReference type="RuleBase" id="RU365033"/>
    </source>
</evidence>
<dbReference type="GO" id="GO:0017108">
    <property type="term" value="F:5'-flap endonuclease activity"/>
    <property type="evidence" value="ECO:0007669"/>
    <property type="project" value="TreeGrafter"/>
</dbReference>
<dbReference type="InterPro" id="IPR014883">
    <property type="entry name" value="VRR_NUC"/>
</dbReference>
<evidence type="ECO:0000256" key="6">
    <source>
        <dbReference type="ARBA" id="ARBA00022842"/>
    </source>
</evidence>
<organism evidence="12">
    <name type="scientific">Gongylonema pulchrum</name>
    <dbReference type="NCBI Taxonomy" id="637853"/>
    <lineage>
        <taxon>Eukaryota</taxon>
        <taxon>Metazoa</taxon>
        <taxon>Ecdysozoa</taxon>
        <taxon>Nematoda</taxon>
        <taxon>Chromadorea</taxon>
        <taxon>Rhabditida</taxon>
        <taxon>Spirurina</taxon>
        <taxon>Spiruromorpha</taxon>
        <taxon>Spiruroidea</taxon>
        <taxon>Gongylonematidae</taxon>
        <taxon>Gongylonema</taxon>
    </lineage>
</organism>
<proteinExistence type="inferred from homology"/>
<dbReference type="AlphaFoldDB" id="A0A183CUW9"/>
<dbReference type="GO" id="GO:0070336">
    <property type="term" value="F:flap-structured DNA binding"/>
    <property type="evidence" value="ECO:0007669"/>
    <property type="project" value="TreeGrafter"/>
</dbReference>
<evidence type="ECO:0000256" key="7">
    <source>
        <dbReference type="ARBA" id="ARBA00023211"/>
    </source>
</evidence>
<comment type="cofactor">
    <cofactor evidence="8">
        <name>Mg(2+)</name>
        <dbReference type="ChEBI" id="CHEBI:18420"/>
    </cofactor>
    <cofactor evidence="8">
        <name>Mn(2+)</name>
        <dbReference type="ChEBI" id="CHEBI:29035"/>
    </cofactor>
</comment>
<keyword evidence="4 8" id="KW-0479">Metal-binding</keyword>
<evidence type="ECO:0000313" key="10">
    <source>
        <dbReference type="EMBL" id="VDK27708.1"/>
    </source>
</evidence>
<comment type="catalytic activity">
    <reaction evidence="1 8">
        <text>Hydrolytically removes 5'-nucleotides successively from the 3'-hydroxy termini of 3'-hydroxy-terminated oligonucleotides.</text>
        <dbReference type="EC" id="3.1.4.1"/>
    </reaction>
</comment>
<keyword evidence="7 8" id="KW-0464">Manganese</keyword>
<dbReference type="Pfam" id="PF08774">
    <property type="entry name" value="VRR_NUC"/>
    <property type="match status" value="1"/>
</dbReference>
<dbReference type="GO" id="GO:0008409">
    <property type="term" value="F:5'-3' exonuclease activity"/>
    <property type="evidence" value="ECO:0007669"/>
    <property type="project" value="TreeGrafter"/>
</dbReference>
<reference evidence="12" key="1">
    <citation type="submission" date="2016-06" db="UniProtKB">
        <authorList>
            <consortium name="WormBaseParasite"/>
        </authorList>
    </citation>
    <scope>IDENTIFICATION</scope>
</reference>
<dbReference type="GO" id="GO:0036297">
    <property type="term" value="P:interstrand cross-link repair"/>
    <property type="evidence" value="ECO:0007669"/>
    <property type="project" value="InterPro"/>
</dbReference>
<gene>
    <name evidence="10" type="ORF">GPUH_LOCUS260</name>
</gene>
<evidence type="ECO:0000256" key="2">
    <source>
        <dbReference type="ARBA" id="ARBA00005533"/>
    </source>
</evidence>
<dbReference type="GO" id="GO:0046872">
    <property type="term" value="F:metal ion binding"/>
    <property type="evidence" value="ECO:0007669"/>
    <property type="project" value="UniProtKB-KW"/>
</dbReference>
<dbReference type="WBParaSite" id="GPUH_0000025901-mRNA-1">
    <property type="protein sequence ID" value="GPUH_0000025901-mRNA-1"/>
    <property type="gene ID" value="GPUH_0000025901"/>
</dbReference>
<dbReference type="Gene3D" id="3.40.1350.10">
    <property type="match status" value="1"/>
</dbReference>
<keyword evidence="8" id="KW-0227">DNA damage</keyword>
<evidence type="ECO:0000256" key="4">
    <source>
        <dbReference type="ARBA" id="ARBA00022723"/>
    </source>
</evidence>
<keyword evidence="8" id="KW-0539">Nucleus</keyword>
<keyword evidence="5 8" id="KW-0378">Hydrolase</keyword>
<sequence length="88" mass="10207">MKCCSPHALCAIFRRLVTDYRNCRSGFPDLTIWNDETNQLAVVEVKGPGDKLSAKQRLWLNFFESLNITAHVCFVAGKWLFMETYFSR</sequence>
<keyword evidence="6 8" id="KW-0460">Magnesium</keyword>
<feature type="domain" description="VRR-NUC" evidence="9">
    <location>
        <begin position="1"/>
        <end position="77"/>
    </location>
</feature>
<dbReference type="EC" id="3.1.4.1" evidence="8"/>
<keyword evidence="11" id="KW-1185">Reference proteome</keyword>
<evidence type="ECO:0000256" key="1">
    <source>
        <dbReference type="ARBA" id="ARBA00000983"/>
    </source>
</evidence>
<dbReference type="OrthoDB" id="76364at2759"/>
<comment type="function">
    <text evidence="8">Nuclease required for the repair of DNA interstrand cross-links (ICL). Acts as a 5'-3' exonuclease that anchors at a cut end of DNA and cleaves DNA successively at every third nucleotide, allowing to excise an ICL from one strand through flanking incisions.</text>
</comment>
<evidence type="ECO:0000313" key="11">
    <source>
        <dbReference type="Proteomes" id="UP000271098"/>
    </source>
</evidence>
<dbReference type="EMBL" id="UYRT01000200">
    <property type="protein sequence ID" value="VDK27708.1"/>
    <property type="molecule type" value="Genomic_DNA"/>
</dbReference>
<accession>A0A183CUW9</accession>
<evidence type="ECO:0000313" key="12">
    <source>
        <dbReference type="WBParaSite" id="GPUH_0000025901-mRNA-1"/>
    </source>
</evidence>
<dbReference type="Proteomes" id="UP000271098">
    <property type="component" value="Unassembled WGS sequence"/>
</dbReference>
<dbReference type="InterPro" id="IPR011856">
    <property type="entry name" value="tRNA_endonuc-like_dom_sf"/>
</dbReference>
<dbReference type="SMART" id="SM00990">
    <property type="entry name" value="VRR_NUC"/>
    <property type="match status" value="1"/>
</dbReference>
<dbReference type="PANTHER" id="PTHR15749">
    <property type="entry name" value="FANCONI-ASSOCIATED NUCLEASE 1"/>
    <property type="match status" value="1"/>
</dbReference>